<organism evidence="8 9">
    <name type="scientific">Hassallia byssoidea VB512170</name>
    <dbReference type="NCBI Taxonomy" id="1304833"/>
    <lineage>
        <taxon>Bacteria</taxon>
        <taxon>Bacillati</taxon>
        <taxon>Cyanobacteriota</taxon>
        <taxon>Cyanophyceae</taxon>
        <taxon>Nostocales</taxon>
        <taxon>Tolypothrichaceae</taxon>
        <taxon>Hassallia</taxon>
    </lineage>
</organism>
<feature type="transmembrane region" description="Helical" evidence="7">
    <location>
        <begin position="169"/>
        <end position="190"/>
    </location>
</feature>
<feature type="transmembrane region" description="Helical" evidence="7">
    <location>
        <begin position="415"/>
        <end position="432"/>
    </location>
</feature>
<feature type="transmembrane region" description="Helical" evidence="7">
    <location>
        <begin position="71"/>
        <end position="95"/>
    </location>
</feature>
<reference evidence="8 9" key="1">
    <citation type="journal article" date="2015" name="Genome Announc.">
        <title>Draft Genome Sequence of Cyanobacterium Hassallia byssoidea Strain VB512170, Isolated from Monuments in India.</title>
        <authorList>
            <person name="Singh D."/>
            <person name="Chandrababunaidu M.M."/>
            <person name="Panda A."/>
            <person name="Sen D."/>
            <person name="Bhattacharyya S."/>
            <person name="Adhikary S.P."/>
            <person name="Tripathy S."/>
        </authorList>
    </citation>
    <scope>NUCLEOTIDE SEQUENCE [LARGE SCALE GENOMIC DNA]</scope>
    <source>
        <strain evidence="8 9">VB512170</strain>
    </source>
</reference>
<evidence type="ECO:0000313" key="9">
    <source>
        <dbReference type="Proteomes" id="UP000031549"/>
    </source>
</evidence>
<evidence type="ECO:0000256" key="5">
    <source>
        <dbReference type="ARBA" id="ARBA00022989"/>
    </source>
</evidence>
<feature type="transmembrane region" description="Helical" evidence="7">
    <location>
        <begin position="101"/>
        <end position="126"/>
    </location>
</feature>
<keyword evidence="6 7" id="KW-0472">Membrane</keyword>
<proteinExistence type="inferred from homology"/>
<keyword evidence="9" id="KW-1185">Reference proteome</keyword>
<dbReference type="AlphaFoldDB" id="A0A846H5D8"/>
<feature type="transmembrane region" description="Helical" evidence="7">
    <location>
        <begin position="376"/>
        <end position="395"/>
    </location>
</feature>
<comment type="similarity">
    <text evidence="2">Belongs to the polysaccharide synthase family.</text>
</comment>
<dbReference type="PANTHER" id="PTHR30250">
    <property type="entry name" value="PST FAMILY PREDICTED COLANIC ACID TRANSPORTER"/>
    <property type="match status" value="1"/>
</dbReference>
<evidence type="ECO:0000256" key="7">
    <source>
        <dbReference type="SAM" id="Phobius"/>
    </source>
</evidence>
<accession>A0A846H5D8</accession>
<feature type="transmembrane region" description="Helical" evidence="7">
    <location>
        <begin position="439"/>
        <end position="458"/>
    </location>
</feature>
<dbReference type="Proteomes" id="UP000031549">
    <property type="component" value="Unassembled WGS sequence"/>
</dbReference>
<feature type="transmembrane region" description="Helical" evidence="7">
    <location>
        <begin position="304"/>
        <end position="324"/>
    </location>
</feature>
<evidence type="ECO:0000256" key="2">
    <source>
        <dbReference type="ARBA" id="ARBA00007430"/>
    </source>
</evidence>
<dbReference type="GO" id="GO:0005886">
    <property type="term" value="C:plasma membrane"/>
    <property type="evidence" value="ECO:0007669"/>
    <property type="project" value="UniProtKB-SubCell"/>
</dbReference>
<feature type="transmembrane region" description="Helical" evidence="7">
    <location>
        <begin position="138"/>
        <end position="157"/>
    </location>
</feature>
<evidence type="ECO:0000256" key="1">
    <source>
        <dbReference type="ARBA" id="ARBA00004651"/>
    </source>
</evidence>
<gene>
    <name evidence="8" type="ORF">PI95_009760</name>
</gene>
<dbReference type="PANTHER" id="PTHR30250:SF10">
    <property type="entry name" value="LIPOPOLYSACCHARIDE BIOSYNTHESIS PROTEIN WZXC"/>
    <property type="match status" value="1"/>
</dbReference>
<dbReference type="Pfam" id="PF13440">
    <property type="entry name" value="Polysacc_synt_3"/>
    <property type="match status" value="1"/>
</dbReference>
<protein>
    <submittedName>
        <fullName evidence="8">Oligosaccharide flippase family protein</fullName>
    </submittedName>
</protein>
<evidence type="ECO:0000256" key="6">
    <source>
        <dbReference type="ARBA" id="ARBA00023136"/>
    </source>
</evidence>
<feature type="transmembrane region" description="Helical" evidence="7">
    <location>
        <begin position="344"/>
        <end position="364"/>
    </location>
</feature>
<evidence type="ECO:0000313" key="8">
    <source>
        <dbReference type="EMBL" id="NEU72847.1"/>
    </source>
</evidence>
<evidence type="ECO:0000256" key="4">
    <source>
        <dbReference type="ARBA" id="ARBA00022692"/>
    </source>
</evidence>
<comment type="subcellular location">
    <subcellularLocation>
        <location evidence="1">Cell membrane</location>
        <topology evidence="1">Multi-pass membrane protein</topology>
    </subcellularLocation>
</comment>
<dbReference type="InterPro" id="IPR050833">
    <property type="entry name" value="Poly_Biosynth_Transport"/>
</dbReference>
<comment type="caution">
    <text evidence="8">The sequence shown here is derived from an EMBL/GenBank/DDBJ whole genome shotgun (WGS) entry which is preliminary data.</text>
</comment>
<evidence type="ECO:0000256" key="3">
    <source>
        <dbReference type="ARBA" id="ARBA00022475"/>
    </source>
</evidence>
<dbReference type="EMBL" id="JTCM02000014">
    <property type="protein sequence ID" value="NEU72847.1"/>
    <property type="molecule type" value="Genomic_DNA"/>
</dbReference>
<name>A0A846H5D8_9CYAN</name>
<sequence length="536" mass="59918">MRQVNFLSGYAIAPNPSICAFLRNRETGDRAIARFCKVRQKRSMKSIDDESSDILPTEPTSKNSLLKNGFWATYGAFATRFLALANNLLLARLLLPSEFGVIGVAYIFWSFVNLFAQDTAASFIVYKGIKDKRYLNTTYTISLGIGLILAVGLIATSPLIAKFFGIPDLIWLLTGFAFNLVLSFYQSVYVGVLRSQMRFQSLTNLTLVASMARVFSTVVSALLGLSYWSFLIGDMISWVIASILARREVKYNFQLQIDKEVCSEVLSYSLGGTGYSLGYYVNANSDNFVVGKLLGTTSLGYYNLAYQLTMALPVILSQVVNQIGMSAFTQMTDDKQQENALKNVIEQIAVFITPIYALFFLIIDKQAISLIFGEKWTPVAALIPWLLVFAYFRVVNSAISSMLQAKGRPGVNAKVNLIIAPIAVIGFVIGSIQGKIIGVSISVAIILGIGWTFYWWSVGCKALKWSMIKILQPSFLPIFFTVILMICFSYLPIIIKPIIFAIAYLIVMRRFQPIYFRKIQDFADKGFLLIRRKINL</sequence>
<keyword evidence="3" id="KW-1003">Cell membrane</keyword>
<feature type="transmembrane region" description="Helical" evidence="7">
    <location>
        <begin position="478"/>
        <end position="507"/>
    </location>
</feature>
<keyword evidence="5 7" id="KW-1133">Transmembrane helix</keyword>
<keyword evidence="4 7" id="KW-0812">Transmembrane</keyword>